<accession>A0A941CNK3</accession>
<evidence type="ECO:0000259" key="2">
    <source>
        <dbReference type="Pfam" id="PF13386"/>
    </source>
</evidence>
<feature type="transmembrane region" description="Helical" evidence="1">
    <location>
        <begin position="255"/>
        <end position="277"/>
    </location>
</feature>
<feature type="transmembrane region" description="Helical" evidence="1">
    <location>
        <begin position="289"/>
        <end position="310"/>
    </location>
</feature>
<dbReference type="AlphaFoldDB" id="A0A941CNK3"/>
<dbReference type="PANTHER" id="PTHR42208">
    <property type="entry name" value="HEAVY METAL TRANSPORTER-RELATED"/>
    <property type="match status" value="1"/>
</dbReference>
<feature type="transmembrane region" description="Helical" evidence="1">
    <location>
        <begin position="148"/>
        <end position="169"/>
    </location>
</feature>
<feature type="transmembrane region" description="Helical" evidence="1">
    <location>
        <begin position="222"/>
        <end position="243"/>
    </location>
</feature>
<feature type="domain" description="Urease accessory protein UreH-like transmembrane" evidence="2">
    <location>
        <begin position="144"/>
        <end position="302"/>
    </location>
</feature>
<dbReference type="PANTHER" id="PTHR42208:SF1">
    <property type="entry name" value="HEAVY METAL TRANSPORTER"/>
    <property type="match status" value="1"/>
</dbReference>
<name>A0A941CNK3_9CLOT</name>
<dbReference type="Gene3D" id="3.30.70.100">
    <property type="match status" value="1"/>
</dbReference>
<dbReference type="EMBL" id="JAGSCS010000005">
    <property type="protein sequence ID" value="MBR0575880.1"/>
    <property type="molecule type" value="Genomic_DNA"/>
</dbReference>
<feature type="transmembrane region" description="Helical" evidence="1">
    <location>
        <begin position="181"/>
        <end position="201"/>
    </location>
</feature>
<feature type="transmembrane region" description="Helical" evidence="1">
    <location>
        <begin position="105"/>
        <end position="123"/>
    </location>
</feature>
<evidence type="ECO:0000313" key="3">
    <source>
        <dbReference type="EMBL" id="MBR0575880.1"/>
    </source>
</evidence>
<gene>
    <name evidence="3" type="ORF">KCG48_05930</name>
</gene>
<dbReference type="Proteomes" id="UP000675379">
    <property type="component" value="Unassembled WGS sequence"/>
</dbReference>
<evidence type="ECO:0000313" key="4">
    <source>
        <dbReference type="Proteomes" id="UP000675379"/>
    </source>
</evidence>
<keyword evidence="1" id="KW-0812">Transmembrane</keyword>
<protein>
    <submittedName>
        <fullName evidence="3">Sulfite exporter TauE/SafE family protein</fullName>
    </submittedName>
</protein>
<dbReference type="RefSeq" id="WP_211800550.1">
    <property type="nucleotide sequence ID" value="NZ_JAGSCS010000005.1"/>
</dbReference>
<organism evidence="3 4">
    <name type="scientific">Proteiniclasticum sediminis</name>
    <dbReference type="NCBI Taxonomy" id="2804028"/>
    <lineage>
        <taxon>Bacteria</taxon>
        <taxon>Bacillati</taxon>
        <taxon>Bacillota</taxon>
        <taxon>Clostridia</taxon>
        <taxon>Eubacteriales</taxon>
        <taxon>Clostridiaceae</taxon>
        <taxon>Proteiniclasticum</taxon>
    </lineage>
</organism>
<comment type="caution">
    <text evidence="3">The sequence shown here is derived from an EMBL/GenBank/DDBJ whole genome shotgun (WGS) entry which is preliminary data.</text>
</comment>
<feature type="transmembrane region" description="Helical" evidence="1">
    <location>
        <begin position="73"/>
        <end position="93"/>
    </location>
</feature>
<keyword evidence="1" id="KW-1133">Transmembrane helix</keyword>
<keyword evidence="4" id="KW-1185">Reference proteome</keyword>
<proteinExistence type="predicted"/>
<evidence type="ECO:0000256" key="1">
    <source>
        <dbReference type="SAM" id="Phobius"/>
    </source>
</evidence>
<keyword evidence="1" id="KW-0472">Membrane</keyword>
<dbReference type="Pfam" id="PF13386">
    <property type="entry name" value="DsbD_2"/>
    <property type="match status" value="1"/>
</dbReference>
<reference evidence="3" key="1">
    <citation type="submission" date="2021-04" db="EMBL/GenBank/DDBJ databases">
        <title>Proteiniclasticum sedimins sp. nov., an obligate anaerobic bacterium isolated from anaerobic sludge.</title>
        <authorList>
            <person name="Liu J."/>
        </authorList>
    </citation>
    <scope>NUCLEOTIDE SEQUENCE</scope>
    <source>
        <strain evidence="3">BAD-10</strain>
    </source>
</reference>
<sequence>MNIIVSRFAVGSHLNNNQQKKVTEKVNELPGVLQCKFNDDAKSFNVTFDDDLCSEEEINQVLRHQSMKLKEGAEFGFISYLVILALFLLLFLLNNNYLHVGGQEIIILVVAAVCGIFSPFYRIRYNQEFRDLSNISQKLFTDLRTSRSILFILGRVTAFTALGFFWGALGSLLRVMGPLYPVVQIFCGAVMVFLGLYMMGVKQFSVFHKYLPIFLRIRYADSDFLFITGLKSAFIPGIIPQGLQLFAFGYGDPRITTLLFLIFILASIPFMLSYDVIKNNISAQVVNHSSLATGGFMIILAIILLLFPFLT</sequence>
<dbReference type="InterPro" id="IPR039447">
    <property type="entry name" value="UreH-like_TM_dom"/>
</dbReference>